<keyword evidence="4" id="KW-1185">Reference proteome</keyword>
<dbReference type="SUPFAM" id="SSF50891">
    <property type="entry name" value="Cyclophilin-like"/>
    <property type="match status" value="1"/>
</dbReference>
<reference evidence="4" key="1">
    <citation type="journal article" date="2006" name="PLoS Biol.">
        <title>Macronuclear genome sequence of the ciliate Tetrahymena thermophila, a model eukaryote.</title>
        <authorList>
            <person name="Eisen J.A."/>
            <person name="Coyne R.S."/>
            <person name="Wu M."/>
            <person name="Wu D."/>
            <person name="Thiagarajan M."/>
            <person name="Wortman J.R."/>
            <person name="Badger J.H."/>
            <person name="Ren Q."/>
            <person name="Amedeo P."/>
            <person name="Jones K.M."/>
            <person name="Tallon L.J."/>
            <person name="Delcher A.L."/>
            <person name="Salzberg S.L."/>
            <person name="Silva J.C."/>
            <person name="Haas B.J."/>
            <person name="Majoros W.H."/>
            <person name="Farzad M."/>
            <person name="Carlton J.M."/>
            <person name="Smith R.K. Jr."/>
            <person name="Garg J."/>
            <person name="Pearlman R.E."/>
            <person name="Karrer K.M."/>
            <person name="Sun L."/>
            <person name="Manning G."/>
            <person name="Elde N.C."/>
            <person name="Turkewitz A.P."/>
            <person name="Asai D.J."/>
            <person name="Wilkes D.E."/>
            <person name="Wang Y."/>
            <person name="Cai H."/>
            <person name="Collins K."/>
            <person name="Stewart B.A."/>
            <person name="Lee S.R."/>
            <person name="Wilamowska K."/>
            <person name="Weinberg Z."/>
            <person name="Ruzzo W.L."/>
            <person name="Wloga D."/>
            <person name="Gaertig J."/>
            <person name="Frankel J."/>
            <person name="Tsao C.-C."/>
            <person name="Gorovsky M.A."/>
            <person name="Keeling P.J."/>
            <person name="Waller R.F."/>
            <person name="Patron N.J."/>
            <person name="Cherry J.M."/>
            <person name="Stover N.A."/>
            <person name="Krieger C.J."/>
            <person name="del Toro C."/>
            <person name="Ryder H.F."/>
            <person name="Williamson S.C."/>
            <person name="Barbeau R.A."/>
            <person name="Hamilton E.P."/>
            <person name="Orias E."/>
        </authorList>
    </citation>
    <scope>NUCLEOTIDE SEQUENCE [LARGE SCALE GENOMIC DNA]</scope>
    <source>
        <strain evidence="4">SB210</strain>
    </source>
</reference>
<keyword evidence="3" id="KW-0413">Isomerase</keyword>
<dbReference type="STRING" id="312017.I7MIU8"/>
<dbReference type="KEGG" id="tet:TTHERM_00466090"/>
<gene>
    <name evidence="3" type="ORF">TTHERM_00466090</name>
</gene>
<dbReference type="GO" id="GO:0005737">
    <property type="term" value="C:cytoplasm"/>
    <property type="evidence" value="ECO:0007669"/>
    <property type="project" value="TreeGrafter"/>
</dbReference>
<dbReference type="PROSITE" id="PS50072">
    <property type="entry name" value="CSA_PPIASE_2"/>
    <property type="match status" value="1"/>
</dbReference>
<accession>I7MIU8</accession>
<name>I7MIU8_TETTS</name>
<dbReference type="RefSeq" id="XP_001025007.2">
    <property type="nucleotide sequence ID" value="XM_001025007.2"/>
</dbReference>
<dbReference type="GO" id="GO:0003755">
    <property type="term" value="F:peptidyl-prolyl cis-trans isomerase activity"/>
    <property type="evidence" value="ECO:0007669"/>
    <property type="project" value="InterPro"/>
</dbReference>
<sequence length="882" mass="101961">MINFASNITSRQQRAATPSTGSSYLRQTFQSQNSRKMEVLIIGKNSDPELEFIIQQSELWINNDTDSNEDLLYFSDCVDIEIVTLHQTHFDYILKELKRKSHDILNHSYNSPIILINSSRYVESLLHLITVFVTELGLPQEIFIRSIPYSFNQQNEYLLQLTQMTHSKLLQYFNFSETFTYVFFDIKLKNGFIECNKKVKSMHSININIQEVQKINQFRIIIQLNSKIMPKTCLNFYQLCQGNFKNSKGQRLTYKNTLFHAIQKNAFIQGGAFSEFEKDESIFGPTFEDENYAIKHDQPGIVGMANQGVPHTNASQFYITLGAQPDKDQKYVAFGLVVYGMKYLRKLNKITDRSSYTPAFEARIVNCGEYNFQKDDFVQETKKDFDLLDNLDQLNKQINIVNISKQERSASSLQSIRPKIGNSAQSRIQVKKDKDQYTSQRERFKSSFHQQEQKRLPSLQNQVDSLNSYKKIELVKAQDKEIFKQYKKELEDQPIFQFHNVNLLSDRGSGNLGNGHKNFRKTQQKFQFNSSNNKSNYLKFQTNSLGFSNHGSLPKNQMAKTNNDFRNMLIAQTLSPNIVQLPKGSTRNDIQKNGDQFLQILLNNASALSNNKKLNGQNQEQKQAQNSSNSNNHLELDQQQSDYNLDQNLSERQDQYSDNNFGSNLAHTYFKKQTTPIDSNNLLDCFNGGLMNNGQQLQFRKLPNIDKNSTNNANSFKNQKIQIGSLGSFNEFNKDKIVNHSIQNIQNDIKNLQTYMKQPSINNNHMFDDISQKILMSSKEEIGSLIIISQISQFKRFIAHQYQKKVQEDQMQELTKIIPGLSESIAMQLPISLKKSLSTYEQIFINKQLTQELLIPKIDTKNTVFNMSKQVGFDISEVDDDW</sequence>
<dbReference type="InterPro" id="IPR002130">
    <property type="entry name" value="Cyclophilin-type_PPIase_dom"/>
</dbReference>
<feature type="region of interest" description="Disordered" evidence="1">
    <location>
        <begin position="1"/>
        <end position="23"/>
    </location>
</feature>
<dbReference type="OrthoDB" id="408413at2759"/>
<dbReference type="PANTHER" id="PTHR11071:SF561">
    <property type="entry name" value="PEPTIDYL-PROLYL CIS-TRANS ISOMERASE D-RELATED"/>
    <property type="match status" value="1"/>
</dbReference>
<dbReference type="GeneID" id="7839913"/>
<feature type="domain" description="PPIase cyclophilin-type" evidence="2">
    <location>
        <begin position="219"/>
        <end position="369"/>
    </location>
</feature>
<protein>
    <submittedName>
        <fullName evidence="3">Peptidyl-prolyl cis-trans isomerase, cyclophilin-type protein</fullName>
    </submittedName>
</protein>
<dbReference type="Proteomes" id="UP000009168">
    <property type="component" value="Unassembled WGS sequence"/>
</dbReference>
<evidence type="ECO:0000313" key="4">
    <source>
        <dbReference type="Proteomes" id="UP000009168"/>
    </source>
</evidence>
<dbReference type="eggNOG" id="KOG0546">
    <property type="taxonomic scope" value="Eukaryota"/>
</dbReference>
<dbReference type="Pfam" id="PF00160">
    <property type="entry name" value="Pro_isomerase"/>
    <property type="match status" value="1"/>
</dbReference>
<evidence type="ECO:0000313" key="3">
    <source>
        <dbReference type="EMBL" id="EAS04762.2"/>
    </source>
</evidence>
<dbReference type="PRINTS" id="PR00153">
    <property type="entry name" value="CSAPPISMRASE"/>
</dbReference>
<evidence type="ECO:0000259" key="2">
    <source>
        <dbReference type="PROSITE" id="PS50072"/>
    </source>
</evidence>
<dbReference type="EMBL" id="GG662441">
    <property type="protein sequence ID" value="EAS04762.2"/>
    <property type="molecule type" value="Genomic_DNA"/>
</dbReference>
<organism evidence="3 4">
    <name type="scientific">Tetrahymena thermophila (strain SB210)</name>
    <dbReference type="NCBI Taxonomy" id="312017"/>
    <lineage>
        <taxon>Eukaryota</taxon>
        <taxon>Sar</taxon>
        <taxon>Alveolata</taxon>
        <taxon>Ciliophora</taxon>
        <taxon>Intramacronucleata</taxon>
        <taxon>Oligohymenophorea</taxon>
        <taxon>Hymenostomatida</taxon>
        <taxon>Tetrahymenina</taxon>
        <taxon>Tetrahymenidae</taxon>
        <taxon>Tetrahymena</taxon>
    </lineage>
</organism>
<dbReference type="InterPro" id="IPR029000">
    <property type="entry name" value="Cyclophilin-like_dom_sf"/>
</dbReference>
<dbReference type="PANTHER" id="PTHR11071">
    <property type="entry name" value="PEPTIDYL-PROLYL CIS-TRANS ISOMERASE"/>
    <property type="match status" value="1"/>
</dbReference>
<evidence type="ECO:0000256" key="1">
    <source>
        <dbReference type="SAM" id="MobiDB-lite"/>
    </source>
</evidence>
<dbReference type="AlphaFoldDB" id="I7MIU8"/>
<dbReference type="InParanoid" id="I7MIU8"/>
<proteinExistence type="predicted"/>
<dbReference type="Gene3D" id="2.40.100.10">
    <property type="entry name" value="Cyclophilin-like"/>
    <property type="match status" value="1"/>
</dbReference>